<dbReference type="OrthoDB" id="357745at2"/>
<reference evidence="3" key="2">
    <citation type="submission" date="2011-04" db="EMBL/GenBank/DDBJ databases">
        <title>The complete genome of chromosome of Treponema succinifaciens DSM 2489.</title>
        <authorList>
            <person name="Lucas S."/>
            <person name="Copeland A."/>
            <person name="Lapidus A."/>
            <person name="Bruce D."/>
            <person name="Goodwin L."/>
            <person name="Pitluck S."/>
            <person name="Peters L."/>
            <person name="Kyrpides N."/>
            <person name="Mavromatis K."/>
            <person name="Ivanova N."/>
            <person name="Ovchinnikova G."/>
            <person name="Teshima H."/>
            <person name="Detter J.C."/>
            <person name="Tapia R."/>
            <person name="Han C."/>
            <person name="Land M."/>
            <person name="Hauser L."/>
            <person name="Markowitz V."/>
            <person name="Cheng J.-F."/>
            <person name="Hugenholtz P."/>
            <person name="Woyke T."/>
            <person name="Wu D."/>
            <person name="Gronow S."/>
            <person name="Wellnitz S."/>
            <person name="Brambilla E."/>
            <person name="Klenk H.-P."/>
            <person name="Eisen J.A."/>
        </authorList>
    </citation>
    <scope>NUCLEOTIDE SEQUENCE [LARGE SCALE GENOMIC DNA]</scope>
    <source>
        <strain evidence="3">ATCC 33096 / DSM 2489 / 6091</strain>
    </source>
</reference>
<keyword evidence="1" id="KW-0732">Signal</keyword>
<dbReference type="eggNOG" id="ENOG5033Y28">
    <property type="taxonomic scope" value="Bacteria"/>
</dbReference>
<name>F2NWF1_TRES6</name>
<dbReference type="EMBL" id="CP002631">
    <property type="protein sequence ID" value="AEB15072.1"/>
    <property type="molecule type" value="Genomic_DNA"/>
</dbReference>
<gene>
    <name evidence="2" type="ordered locus">Tresu_2203</name>
</gene>
<reference evidence="2 3" key="1">
    <citation type="journal article" date="2011" name="Stand. Genomic Sci.">
        <title>Complete genome sequence of Treponema succinifaciens type strain (6091).</title>
        <authorList>
            <person name="Han C."/>
            <person name="Gronow S."/>
            <person name="Teshima H."/>
            <person name="Lapidus A."/>
            <person name="Nolan M."/>
            <person name="Lucas S."/>
            <person name="Hammon N."/>
            <person name="Deshpande S."/>
            <person name="Cheng J.F."/>
            <person name="Zeytun A."/>
            <person name="Tapia R."/>
            <person name="Goodwin L."/>
            <person name="Pitluck S."/>
            <person name="Liolios K."/>
            <person name="Pagani I."/>
            <person name="Ivanova N."/>
            <person name="Mavromatis K."/>
            <person name="Mikhailova N."/>
            <person name="Huntemann M."/>
            <person name="Pati A."/>
            <person name="Chen A."/>
            <person name="Palaniappan K."/>
            <person name="Land M."/>
            <person name="Hauser L."/>
            <person name="Brambilla E.M."/>
            <person name="Rohde M."/>
            <person name="Goker M."/>
            <person name="Woyke T."/>
            <person name="Bristow J."/>
            <person name="Eisen J.A."/>
            <person name="Markowitz V."/>
            <person name="Hugenholtz P."/>
            <person name="Kyrpides N.C."/>
            <person name="Klenk H.P."/>
            <person name="Detter J.C."/>
        </authorList>
    </citation>
    <scope>NUCLEOTIDE SEQUENCE [LARGE SCALE GENOMIC DNA]</scope>
    <source>
        <strain evidence="3">ATCC 33096 / DSM 2489 / 6091</strain>
    </source>
</reference>
<protein>
    <submittedName>
        <fullName evidence="2">Uncharacterized protein</fullName>
    </submittedName>
</protein>
<organism evidence="2 3">
    <name type="scientific">Treponema succinifaciens (strain ATCC 33096 / DSM 2489 / 6091)</name>
    <dbReference type="NCBI Taxonomy" id="869209"/>
    <lineage>
        <taxon>Bacteria</taxon>
        <taxon>Pseudomonadati</taxon>
        <taxon>Spirochaetota</taxon>
        <taxon>Spirochaetia</taxon>
        <taxon>Spirochaetales</taxon>
        <taxon>Treponemataceae</taxon>
        <taxon>Treponema</taxon>
    </lineage>
</organism>
<feature type="signal peptide" evidence="1">
    <location>
        <begin position="1"/>
        <end position="24"/>
    </location>
</feature>
<dbReference type="HOGENOM" id="CLU_717535_0_0_12"/>
<dbReference type="KEGG" id="tsu:Tresu_2203"/>
<dbReference type="AlphaFoldDB" id="F2NWF1"/>
<feature type="chain" id="PRO_5003287486" evidence="1">
    <location>
        <begin position="25"/>
        <end position="385"/>
    </location>
</feature>
<accession>F2NWF1</accession>
<evidence type="ECO:0000256" key="1">
    <source>
        <dbReference type="SAM" id="SignalP"/>
    </source>
</evidence>
<keyword evidence="3" id="KW-1185">Reference proteome</keyword>
<sequence length="385" mass="41361">MVKKIKQFAALAMACTFAASGLFAIDYKQITVKDINGVSVTIDIPSDVFSLVEGRESEINDALNKYKVDASKIREAESAVKDAYENIKDYIPTDSPFTVAENGLNDFCDDLADVIPNSQTQQNVYAEAWIGKIFPGFHFGAGVNAGVSALDVSTLKDAALALGVDDVKDINDTLVFPTITVDARLGGIILPFDIGVTAMSIDTSKMDSVDKAIDPVAIDFFTLGADIRYAIFQGGFMRPKWSVGAGFYYTKGGVDVDDDTAKASLDFKSTTFMVNTQASIKLLCLVPFIGGRALFSKTSVDWKVNADWARIIAKESDTYYEGVANALKWGILPSSFSGSSSGFSVYPQVFGGIGLDLLFLNLTVSGSYDIASKIPSAAVSVRVAW</sequence>
<dbReference type="RefSeq" id="WP_013702324.1">
    <property type="nucleotide sequence ID" value="NC_015385.1"/>
</dbReference>
<proteinExistence type="predicted"/>
<dbReference type="Proteomes" id="UP000006852">
    <property type="component" value="Chromosome"/>
</dbReference>
<evidence type="ECO:0000313" key="2">
    <source>
        <dbReference type="EMBL" id="AEB15072.1"/>
    </source>
</evidence>
<evidence type="ECO:0000313" key="3">
    <source>
        <dbReference type="Proteomes" id="UP000006852"/>
    </source>
</evidence>
<dbReference type="GeneID" id="302999323"/>